<name>A0A0A8K3R9_9HYPH</name>
<dbReference type="GO" id="GO:0015920">
    <property type="term" value="P:lipopolysaccharide transport"/>
    <property type="evidence" value="ECO:0007669"/>
    <property type="project" value="TreeGrafter"/>
</dbReference>
<evidence type="ECO:0000256" key="3">
    <source>
        <dbReference type="ARBA" id="ARBA00022692"/>
    </source>
</evidence>
<keyword evidence="8" id="KW-1185">Reference proteome</keyword>
<keyword evidence="5 6" id="KW-0472">Membrane</keyword>
<dbReference type="InterPro" id="IPR030923">
    <property type="entry name" value="LptG"/>
</dbReference>
<evidence type="ECO:0000256" key="6">
    <source>
        <dbReference type="SAM" id="Phobius"/>
    </source>
</evidence>
<dbReference type="PANTHER" id="PTHR33529:SF2">
    <property type="entry name" value="LIPOPOLYSACCHARIDE EXPORT SYSTEM PERMEASE PROTEIN LPTG"/>
    <property type="match status" value="1"/>
</dbReference>
<feature type="transmembrane region" description="Helical" evidence="6">
    <location>
        <begin position="293"/>
        <end position="311"/>
    </location>
</feature>
<dbReference type="GO" id="GO:0055085">
    <property type="term" value="P:transmembrane transport"/>
    <property type="evidence" value="ECO:0007669"/>
    <property type="project" value="InterPro"/>
</dbReference>
<keyword evidence="3 6" id="KW-0812">Transmembrane</keyword>
<dbReference type="PANTHER" id="PTHR33529">
    <property type="entry name" value="SLR0882 PROTEIN-RELATED"/>
    <property type="match status" value="1"/>
</dbReference>
<gene>
    <name evidence="7" type="ORF">GL4_2155</name>
</gene>
<dbReference type="Pfam" id="PF03739">
    <property type="entry name" value="LptF_LptG"/>
    <property type="match status" value="1"/>
</dbReference>
<comment type="subcellular location">
    <subcellularLocation>
        <location evidence="1">Cell membrane</location>
        <topology evidence="1">Multi-pass membrane protein</topology>
    </subcellularLocation>
</comment>
<dbReference type="STRING" id="1384459.GL4_2155"/>
<feature type="transmembrane region" description="Helical" evidence="6">
    <location>
        <begin position="76"/>
        <end position="93"/>
    </location>
</feature>
<feature type="transmembrane region" description="Helical" evidence="6">
    <location>
        <begin position="20"/>
        <end position="40"/>
    </location>
</feature>
<evidence type="ECO:0000313" key="8">
    <source>
        <dbReference type="Proteomes" id="UP000031643"/>
    </source>
</evidence>
<feature type="transmembrane region" description="Helical" evidence="6">
    <location>
        <begin position="113"/>
        <end position="133"/>
    </location>
</feature>
<reference evidence="7 8" key="1">
    <citation type="submission" date="2014-09" db="EMBL/GenBank/DDBJ databases">
        <title>Genome sequencing of Methyloceanibacter caenitepidi Gela4.</title>
        <authorList>
            <person name="Takeuchi M."/>
            <person name="Susumu S."/>
            <person name="Kamagata Y."/>
            <person name="Oshima K."/>
            <person name="Hattori M."/>
            <person name="Iwasaki W."/>
        </authorList>
    </citation>
    <scope>NUCLEOTIDE SEQUENCE [LARGE SCALE GENOMIC DNA]</scope>
    <source>
        <strain evidence="7 8">Gela4</strain>
    </source>
</reference>
<protein>
    <submittedName>
        <fullName evidence="7">Permease, YjgP/YjgQ family</fullName>
    </submittedName>
</protein>
<dbReference type="NCBIfam" id="TIGR04408">
    <property type="entry name" value="LptG_lptG"/>
    <property type="match status" value="1"/>
</dbReference>
<evidence type="ECO:0000313" key="7">
    <source>
        <dbReference type="EMBL" id="BAQ17598.1"/>
    </source>
</evidence>
<dbReference type="EMBL" id="AP014648">
    <property type="protein sequence ID" value="BAQ17598.1"/>
    <property type="molecule type" value="Genomic_DNA"/>
</dbReference>
<dbReference type="AlphaFoldDB" id="A0A0A8K3R9"/>
<evidence type="ECO:0000256" key="5">
    <source>
        <dbReference type="ARBA" id="ARBA00023136"/>
    </source>
</evidence>
<evidence type="ECO:0000256" key="1">
    <source>
        <dbReference type="ARBA" id="ARBA00004651"/>
    </source>
</evidence>
<evidence type="ECO:0000256" key="2">
    <source>
        <dbReference type="ARBA" id="ARBA00022475"/>
    </source>
</evidence>
<feature type="transmembrane region" description="Helical" evidence="6">
    <location>
        <begin position="348"/>
        <end position="369"/>
    </location>
</feature>
<keyword evidence="2" id="KW-1003">Cell membrane</keyword>
<feature type="transmembrane region" description="Helical" evidence="6">
    <location>
        <begin position="317"/>
        <end position="336"/>
    </location>
</feature>
<dbReference type="HOGENOM" id="CLU_028799_2_0_5"/>
<dbReference type="GO" id="GO:0043190">
    <property type="term" value="C:ATP-binding cassette (ABC) transporter complex"/>
    <property type="evidence" value="ECO:0007669"/>
    <property type="project" value="InterPro"/>
</dbReference>
<sequence>MKAQMPGISARGTLARYFSARFLAAMVAMFLVCCVLIFFVDFIEILRRSGKYSNEASGFLLVWITLLRLPSFSELTLPFAVLIGTIVIFLMLSRTSELVVLRAAGVSVWQFTLPAILVAFLLGIGFVTVYNPVAASARGEAERLYAAAFGKGDSFLQSAGNSGAWLREDGEDGPSVVHALRVLNQGLELRGVSVFQYSPTHELTERIEAKRAVLKNGRWELEEAWVSAPGREPVLYENYLLSTYLTPTQVRDTLGTVYSISFWDLPNFIEIAERAGLPATQYRVQYQLLLSRPFLLVTMVLIAATCSLQSFRFGNVQINAVFGLAAGFGFFVFAEVSRNFAMSGLTSAVAAAWIPVIVAMSLALTVLLYKEDG</sequence>
<keyword evidence="4 6" id="KW-1133">Transmembrane helix</keyword>
<dbReference type="Proteomes" id="UP000031643">
    <property type="component" value="Chromosome"/>
</dbReference>
<dbReference type="KEGG" id="mcg:GL4_2155"/>
<proteinExistence type="predicted"/>
<dbReference type="InterPro" id="IPR005495">
    <property type="entry name" value="LptG/LptF_permease"/>
</dbReference>
<accession>A0A0A8K3R9</accession>
<organism evidence="7 8">
    <name type="scientific">Methyloceanibacter caenitepidi</name>
    <dbReference type="NCBI Taxonomy" id="1384459"/>
    <lineage>
        <taxon>Bacteria</taxon>
        <taxon>Pseudomonadati</taxon>
        <taxon>Pseudomonadota</taxon>
        <taxon>Alphaproteobacteria</taxon>
        <taxon>Hyphomicrobiales</taxon>
        <taxon>Hyphomicrobiaceae</taxon>
        <taxon>Methyloceanibacter</taxon>
    </lineage>
</organism>
<evidence type="ECO:0000256" key="4">
    <source>
        <dbReference type="ARBA" id="ARBA00022989"/>
    </source>
</evidence>